<dbReference type="SMART" id="SM00774">
    <property type="entry name" value="WRKY"/>
    <property type="match status" value="1"/>
</dbReference>
<evidence type="ECO:0000256" key="7">
    <source>
        <dbReference type="SAM" id="MobiDB-lite"/>
    </source>
</evidence>
<proteinExistence type="inferred from homology"/>
<dbReference type="AlphaFoldDB" id="A0A4S8JSJ3"/>
<comment type="similarity">
    <text evidence="6">Belongs to the WRKY group III family.</text>
</comment>
<name>A0A4S8JSJ3_MUSBA</name>
<keyword evidence="2" id="KW-0805">Transcription regulation</keyword>
<dbReference type="GO" id="GO:0042542">
    <property type="term" value="P:response to hydrogen peroxide"/>
    <property type="evidence" value="ECO:0007669"/>
    <property type="project" value="UniProtKB-ARBA"/>
</dbReference>
<dbReference type="PANTHER" id="PTHR32096:SF151">
    <property type="entry name" value="OS01G0656400 PROTEIN"/>
    <property type="match status" value="1"/>
</dbReference>
<dbReference type="SUPFAM" id="SSF118290">
    <property type="entry name" value="WRKY DNA-binding domain"/>
    <property type="match status" value="1"/>
</dbReference>
<evidence type="ECO:0000256" key="6">
    <source>
        <dbReference type="ARBA" id="ARBA00060850"/>
    </source>
</evidence>
<dbReference type="GO" id="GO:0010150">
    <property type="term" value="P:leaf senescence"/>
    <property type="evidence" value="ECO:0007669"/>
    <property type="project" value="UniProtKB-ARBA"/>
</dbReference>
<evidence type="ECO:0000256" key="5">
    <source>
        <dbReference type="ARBA" id="ARBA00023242"/>
    </source>
</evidence>
<dbReference type="GO" id="GO:0003700">
    <property type="term" value="F:DNA-binding transcription factor activity"/>
    <property type="evidence" value="ECO:0007669"/>
    <property type="project" value="InterPro"/>
</dbReference>
<protein>
    <recommendedName>
        <fullName evidence="8">WRKY domain-containing protein</fullName>
    </recommendedName>
</protein>
<organism evidence="9 10">
    <name type="scientific">Musa balbisiana</name>
    <name type="common">Banana</name>
    <dbReference type="NCBI Taxonomy" id="52838"/>
    <lineage>
        <taxon>Eukaryota</taxon>
        <taxon>Viridiplantae</taxon>
        <taxon>Streptophyta</taxon>
        <taxon>Embryophyta</taxon>
        <taxon>Tracheophyta</taxon>
        <taxon>Spermatophyta</taxon>
        <taxon>Magnoliopsida</taxon>
        <taxon>Liliopsida</taxon>
        <taxon>Zingiberales</taxon>
        <taxon>Musaceae</taxon>
        <taxon>Musa</taxon>
    </lineage>
</organism>
<dbReference type="PROSITE" id="PS50811">
    <property type="entry name" value="WRKY"/>
    <property type="match status" value="1"/>
</dbReference>
<sequence length="310" mass="34684">MGSSTGSELESPLVAELARALELVRQLESHLSNPAPIDLCKSVAPEILSSIQRSILMVKSSDPDGEQQAAGDSPRSESSSPAFKDHDRKELIKKRKTLHKWTNQVRLTPGTGGVEGSADDGYSWRKYGQKDILGAKHPRAYYRCTHRHTQGCSATKQVQRSDEDPLMFDITYVGAHTCLQKPQRASASACQVPQRRQHQKEDLMLSFRAGLKVKTEVAELEEAQRQTFREGNEFHVFSAPTLNMSPVASESIYFSSFDDGINLQTSDSEITEMISRSNSASYLSLVDMDFMLEELDFERDFQFDASSFFS</sequence>
<evidence type="ECO:0000256" key="4">
    <source>
        <dbReference type="ARBA" id="ARBA00023163"/>
    </source>
</evidence>
<dbReference type="FunFam" id="2.20.25.80:FF:000009">
    <property type="entry name" value="WRKY transcription factor 53"/>
    <property type="match status" value="1"/>
</dbReference>
<dbReference type="GO" id="GO:0005634">
    <property type="term" value="C:nucleus"/>
    <property type="evidence" value="ECO:0007669"/>
    <property type="project" value="UniProtKB-SubCell"/>
</dbReference>
<accession>A0A4S8JSJ3</accession>
<dbReference type="InterPro" id="IPR036576">
    <property type="entry name" value="WRKY_dom_sf"/>
</dbReference>
<dbReference type="GO" id="GO:0009751">
    <property type="term" value="P:response to salicylic acid"/>
    <property type="evidence" value="ECO:0007669"/>
    <property type="project" value="UniProtKB-ARBA"/>
</dbReference>
<keyword evidence="10" id="KW-1185">Reference proteome</keyword>
<dbReference type="InterPro" id="IPR003657">
    <property type="entry name" value="WRKY_dom"/>
</dbReference>
<keyword evidence="4" id="KW-0804">Transcription</keyword>
<evidence type="ECO:0000313" key="10">
    <source>
        <dbReference type="Proteomes" id="UP000317650"/>
    </source>
</evidence>
<dbReference type="Pfam" id="PF03106">
    <property type="entry name" value="WRKY"/>
    <property type="match status" value="1"/>
</dbReference>
<evidence type="ECO:0000256" key="3">
    <source>
        <dbReference type="ARBA" id="ARBA00023125"/>
    </source>
</evidence>
<evidence type="ECO:0000256" key="2">
    <source>
        <dbReference type="ARBA" id="ARBA00023015"/>
    </source>
</evidence>
<comment type="caution">
    <text evidence="9">The sequence shown here is derived from an EMBL/GenBank/DDBJ whole genome shotgun (WGS) entry which is preliminary data.</text>
</comment>
<dbReference type="Gene3D" id="2.20.25.80">
    <property type="entry name" value="WRKY domain"/>
    <property type="match status" value="1"/>
</dbReference>
<dbReference type="InterPro" id="IPR044810">
    <property type="entry name" value="WRKY_plant"/>
</dbReference>
<evidence type="ECO:0000313" key="9">
    <source>
        <dbReference type="EMBL" id="THU65063.1"/>
    </source>
</evidence>
<evidence type="ECO:0000259" key="8">
    <source>
        <dbReference type="PROSITE" id="PS50811"/>
    </source>
</evidence>
<keyword evidence="5" id="KW-0539">Nucleus</keyword>
<evidence type="ECO:0000256" key="1">
    <source>
        <dbReference type="ARBA" id="ARBA00004123"/>
    </source>
</evidence>
<feature type="domain" description="WRKY" evidence="8">
    <location>
        <begin position="113"/>
        <end position="176"/>
    </location>
</feature>
<dbReference type="PANTHER" id="PTHR32096">
    <property type="entry name" value="WRKY TRANSCRIPTION FACTOR 30-RELATED-RELATED"/>
    <property type="match status" value="1"/>
</dbReference>
<dbReference type="Proteomes" id="UP000317650">
    <property type="component" value="Chromosome 1"/>
</dbReference>
<feature type="region of interest" description="Disordered" evidence="7">
    <location>
        <begin position="60"/>
        <end position="88"/>
    </location>
</feature>
<reference evidence="9 10" key="1">
    <citation type="journal article" date="2019" name="Nat. Plants">
        <title>Genome sequencing of Musa balbisiana reveals subgenome evolution and function divergence in polyploid bananas.</title>
        <authorList>
            <person name="Yao X."/>
        </authorList>
    </citation>
    <scope>NUCLEOTIDE SEQUENCE [LARGE SCALE GENOMIC DNA]</scope>
    <source>
        <strain evidence="10">cv. DH-PKW</strain>
        <tissue evidence="9">Leaves</tissue>
    </source>
</reference>
<gene>
    <name evidence="9" type="ORF">C4D60_Mb01t33190</name>
</gene>
<comment type="subcellular location">
    <subcellularLocation>
        <location evidence="1">Nucleus</location>
    </subcellularLocation>
</comment>
<dbReference type="EMBL" id="PYDT01000004">
    <property type="protein sequence ID" value="THU65063.1"/>
    <property type="molecule type" value="Genomic_DNA"/>
</dbReference>
<keyword evidence="3" id="KW-0238">DNA-binding</keyword>
<dbReference type="GO" id="GO:0000976">
    <property type="term" value="F:transcription cis-regulatory region binding"/>
    <property type="evidence" value="ECO:0007669"/>
    <property type="project" value="TreeGrafter"/>
</dbReference>
<dbReference type="GO" id="GO:0010193">
    <property type="term" value="P:response to ozone"/>
    <property type="evidence" value="ECO:0007669"/>
    <property type="project" value="UniProtKB-ARBA"/>
</dbReference>